<dbReference type="InterPro" id="IPR015421">
    <property type="entry name" value="PyrdxlP-dep_Trfase_major"/>
</dbReference>
<dbReference type="PROSITE" id="PS00703">
    <property type="entry name" value="OKR_DC_1"/>
    <property type="match status" value="1"/>
</dbReference>
<dbReference type="Proteomes" id="UP000738376">
    <property type="component" value="Unassembled WGS sequence"/>
</dbReference>
<evidence type="ECO:0000256" key="2">
    <source>
        <dbReference type="ARBA" id="ARBA00010671"/>
    </source>
</evidence>
<accession>A0ABX1LTK5</accession>
<name>A0ABX1LTK5_9CYAN</name>
<keyword evidence="4" id="KW-0663">Pyridoxal phosphate</keyword>
<dbReference type="Pfam" id="PF03711">
    <property type="entry name" value="OKR_DC_1_C"/>
    <property type="match status" value="1"/>
</dbReference>
<dbReference type="PANTHER" id="PTHR43277">
    <property type="entry name" value="ARGININE DECARBOXYLASE"/>
    <property type="match status" value="1"/>
</dbReference>
<comment type="cofactor">
    <cofactor evidence="1">
        <name>pyridoxal 5'-phosphate</name>
        <dbReference type="ChEBI" id="CHEBI:597326"/>
    </cofactor>
</comment>
<dbReference type="InterPro" id="IPR015424">
    <property type="entry name" value="PyrdxlP-dep_Trfase"/>
</dbReference>
<protein>
    <submittedName>
        <fullName evidence="7">Aminotransferase class V-fold PLP-dependent enzyme</fullName>
    </submittedName>
</protein>
<keyword evidence="8" id="KW-1185">Reference proteome</keyword>
<dbReference type="InterPro" id="IPR008286">
    <property type="entry name" value="Prn/Lys/Arg_de-COase_C"/>
</dbReference>
<sequence>MNQHSVPLLEAARRYLDIDHAPFYMPGHKRGQGIDREFVDLLGETFFRLDLPEMPDLEEPVAEAEELAAAAYGSDRAWFLTNGSTCGVQAMLLATCQAGDKILIARNCHKSAFAGMILTGAVPIYLPTEYLSEFDLDLGVSPATLEAFLQQHPDAKAVLVVSPNYFGVCGEIEKLVAISHAYNVPLLVDAAHGAHLGFHPDLPISALQAGADLVVQSTHKVAGSLTQSSILHLQGNRLDAELVNRAVQILRSTSPNFLLMVSLDVARRQMAIKGKALLTETLRLAHEVRSQVQQIPNLRTFDQTLVPTLDHSRLTIMVDRIGITGFDADQYLHSHCDVVCEMATLSQLVFIFSLGNTQADVDRLILGCERLAKEKGKRKKEKLITNYELRVTDYQSQLTPREAYFAKSDRLPLEKAIGRISAESLCPYPPGIPLICIGEEITAEVVEMLQCILRSGGIINGASDESLETILVVKT</sequence>
<keyword evidence="3" id="KW-0210">Decarboxylase</keyword>
<dbReference type="SUPFAM" id="SSF53383">
    <property type="entry name" value="PLP-dependent transferases"/>
    <property type="match status" value="1"/>
</dbReference>
<keyword evidence="5" id="KW-0456">Lyase</keyword>
<evidence type="ECO:0000256" key="5">
    <source>
        <dbReference type="ARBA" id="ARBA00023239"/>
    </source>
</evidence>
<feature type="domain" description="Orn/Lys/Arg decarboxylases family 1 pyridoxal-P attachment site" evidence="6">
    <location>
        <begin position="215"/>
        <end position="229"/>
    </location>
</feature>
<evidence type="ECO:0000256" key="4">
    <source>
        <dbReference type="ARBA" id="ARBA00022898"/>
    </source>
</evidence>
<gene>
    <name evidence="7" type="ORF">HC246_04185</name>
</gene>
<dbReference type="SUPFAM" id="SSF55904">
    <property type="entry name" value="Ornithine decarboxylase C-terminal domain"/>
    <property type="match status" value="1"/>
</dbReference>
<evidence type="ECO:0000259" key="6">
    <source>
        <dbReference type="PROSITE" id="PS00703"/>
    </source>
</evidence>
<evidence type="ECO:0000256" key="3">
    <source>
        <dbReference type="ARBA" id="ARBA00022793"/>
    </source>
</evidence>
<dbReference type="InterPro" id="IPR000310">
    <property type="entry name" value="Orn/Lys/Arg_deCO2ase_major_dom"/>
</dbReference>
<organism evidence="7 8">
    <name type="scientific">Pseudanabaena yagii GIHE-NHR1</name>
    <dbReference type="NCBI Taxonomy" id="2722753"/>
    <lineage>
        <taxon>Bacteria</taxon>
        <taxon>Bacillati</taxon>
        <taxon>Cyanobacteriota</taxon>
        <taxon>Cyanophyceae</taxon>
        <taxon>Pseudanabaenales</taxon>
        <taxon>Pseudanabaenaceae</taxon>
        <taxon>Pseudanabaena</taxon>
        <taxon>Pseudanabaena yagii</taxon>
    </lineage>
</organism>
<keyword evidence="7" id="KW-0808">Transferase</keyword>
<dbReference type="Pfam" id="PF01276">
    <property type="entry name" value="OKR_DC_1"/>
    <property type="match status" value="1"/>
</dbReference>
<dbReference type="Gene3D" id="3.40.640.10">
    <property type="entry name" value="Type I PLP-dependent aspartate aminotransferase-like (Major domain)"/>
    <property type="match status" value="1"/>
</dbReference>
<evidence type="ECO:0000313" key="8">
    <source>
        <dbReference type="Proteomes" id="UP000738376"/>
    </source>
</evidence>
<dbReference type="Gene3D" id="3.90.100.10">
    <property type="entry name" value="Orn/Lys/Arg decarboxylase, C-terminal domain"/>
    <property type="match status" value="1"/>
</dbReference>
<comment type="similarity">
    <text evidence="2">Belongs to the Orn/Lys/Arg decarboxylase class-I family.</text>
</comment>
<dbReference type="InterPro" id="IPR036633">
    <property type="entry name" value="Prn/Lys/Arg_de-COase_C_sf"/>
</dbReference>
<dbReference type="InterPro" id="IPR052357">
    <property type="entry name" value="Orn_Lys_Arg_decarboxylase-I"/>
</dbReference>
<evidence type="ECO:0000313" key="7">
    <source>
        <dbReference type="EMBL" id="NMF57237.1"/>
    </source>
</evidence>
<keyword evidence="7" id="KW-0032">Aminotransferase</keyword>
<reference evidence="7 8" key="1">
    <citation type="submission" date="2020-03" db="EMBL/GenBank/DDBJ databases">
        <title>Draft Genome Sequence of 2-Methylisoborneol Producing Pseudanabaena yagii Strain GIHE-NHR1 Isolated from North Han River in South Korea.</title>
        <authorList>
            <person name="Jeong J."/>
        </authorList>
    </citation>
    <scope>NUCLEOTIDE SEQUENCE [LARGE SCALE GENOMIC DNA]</scope>
    <source>
        <strain evidence="7 8">GIHE-NHR1</strain>
    </source>
</reference>
<dbReference type="GO" id="GO:0008483">
    <property type="term" value="F:transaminase activity"/>
    <property type="evidence" value="ECO:0007669"/>
    <property type="project" value="UniProtKB-KW"/>
</dbReference>
<dbReference type="EMBL" id="JAAVJL010000001">
    <property type="protein sequence ID" value="NMF57237.1"/>
    <property type="molecule type" value="Genomic_DNA"/>
</dbReference>
<dbReference type="RefSeq" id="WP_169362297.1">
    <property type="nucleotide sequence ID" value="NZ_JAAVJL010000001.1"/>
</dbReference>
<comment type="caution">
    <text evidence="7">The sequence shown here is derived from an EMBL/GenBank/DDBJ whole genome shotgun (WGS) entry which is preliminary data.</text>
</comment>
<dbReference type="PANTHER" id="PTHR43277:SF4">
    <property type="entry name" value="ARGININE DECARBOXYLASE"/>
    <property type="match status" value="1"/>
</dbReference>
<evidence type="ECO:0000256" key="1">
    <source>
        <dbReference type="ARBA" id="ARBA00001933"/>
    </source>
</evidence>
<proteinExistence type="inferred from homology"/>